<reference evidence="1" key="1">
    <citation type="submission" date="2021-03" db="EMBL/GenBank/DDBJ databases">
        <title>Evolutionary priming and transition to the ectomycorrhizal habit in an iconic lineage of mushroom-forming fungi: is preadaptation a requirement?</title>
        <authorList>
            <consortium name="DOE Joint Genome Institute"/>
            <person name="Looney B.P."/>
            <person name="Miyauchi S."/>
            <person name="Morin E."/>
            <person name="Drula E."/>
            <person name="Courty P.E."/>
            <person name="Chicoki N."/>
            <person name="Fauchery L."/>
            <person name="Kohler A."/>
            <person name="Kuo A."/>
            <person name="LaButti K."/>
            <person name="Pangilinan J."/>
            <person name="Lipzen A."/>
            <person name="Riley R."/>
            <person name="Andreopoulos W."/>
            <person name="He G."/>
            <person name="Johnson J."/>
            <person name="Barry K.W."/>
            <person name="Grigoriev I.V."/>
            <person name="Nagy L."/>
            <person name="Hibbett D."/>
            <person name="Henrissat B."/>
            <person name="Matheny P.B."/>
            <person name="Labbe J."/>
            <person name="Martin A.F."/>
        </authorList>
    </citation>
    <scope>NUCLEOTIDE SEQUENCE</scope>
    <source>
        <strain evidence="1">BPL698</strain>
    </source>
</reference>
<name>A0ACC0UGW1_9AGAM</name>
<comment type="caution">
    <text evidence="1">The sequence shown here is derived from an EMBL/GenBank/DDBJ whole genome shotgun (WGS) entry which is preliminary data.</text>
</comment>
<keyword evidence="2" id="KW-1185">Reference proteome</keyword>
<sequence length="335" mass="35953">RRTIHVRVPLPYKIEDGLGDFLSPAALKVIAEDYQQGLLDRLNDQTKGCTQLENMSVAQIVMSTAPHESQTLAFNYASLALNNSFFLHHLKPPTATSPNHEAALTDIKVNPERTQTLGGVIAAQMGSLDDLKTYVTAAATGMLSSSGFVWFVADPLGRLGVVATYGAGTLLVNERRQPLAPEYGGTELGGVYVPAETAAPQHGAPQPRQPTFPTSGLTPPPFHADPPPGARTLSMSARVSRFQNGAPRPTNLWDDGPSGGLAGMGTGGMPDGQASLDTLGQTLYPLFCVSVHEHAWMAAGYGVWGKETYLERFWSCLDWGAVRVAYSRCVGQNRY</sequence>
<accession>A0ACC0UGW1</accession>
<dbReference type="Proteomes" id="UP001207468">
    <property type="component" value="Unassembled WGS sequence"/>
</dbReference>
<gene>
    <name evidence="1" type="ORF">F5148DRAFT_975938</name>
</gene>
<dbReference type="EMBL" id="JAGFNK010000030">
    <property type="protein sequence ID" value="KAI9510964.1"/>
    <property type="molecule type" value="Genomic_DNA"/>
</dbReference>
<feature type="non-terminal residue" evidence="1">
    <location>
        <position position="1"/>
    </location>
</feature>
<protein>
    <submittedName>
        <fullName evidence="1">Uncharacterized protein</fullName>
    </submittedName>
</protein>
<proteinExistence type="predicted"/>
<organism evidence="1 2">
    <name type="scientific">Russula earlei</name>
    <dbReference type="NCBI Taxonomy" id="71964"/>
    <lineage>
        <taxon>Eukaryota</taxon>
        <taxon>Fungi</taxon>
        <taxon>Dikarya</taxon>
        <taxon>Basidiomycota</taxon>
        <taxon>Agaricomycotina</taxon>
        <taxon>Agaricomycetes</taxon>
        <taxon>Russulales</taxon>
        <taxon>Russulaceae</taxon>
        <taxon>Russula</taxon>
    </lineage>
</organism>
<evidence type="ECO:0000313" key="2">
    <source>
        <dbReference type="Proteomes" id="UP001207468"/>
    </source>
</evidence>
<evidence type="ECO:0000313" key="1">
    <source>
        <dbReference type="EMBL" id="KAI9510964.1"/>
    </source>
</evidence>